<dbReference type="InterPro" id="IPR045057">
    <property type="entry name" value="Gcn5-rel_NAT"/>
</dbReference>
<dbReference type="Pfam" id="PF14542">
    <property type="entry name" value="Acetyltransf_CG"/>
    <property type="match status" value="1"/>
</dbReference>
<protein>
    <submittedName>
        <fullName evidence="2">GNAT family N-acetyltransferase</fullName>
        <ecNumber evidence="2">2.3.1.-</ecNumber>
    </submittedName>
</protein>
<proteinExistence type="predicted"/>
<dbReference type="SUPFAM" id="SSF55729">
    <property type="entry name" value="Acyl-CoA N-acyltransferases (Nat)"/>
    <property type="match status" value="1"/>
</dbReference>
<evidence type="ECO:0000313" key="3">
    <source>
        <dbReference type="Proteomes" id="UP001595868"/>
    </source>
</evidence>
<accession>A0ABV8KWY6</accession>
<dbReference type="CDD" id="cd04301">
    <property type="entry name" value="NAT_SF"/>
    <property type="match status" value="1"/>
</dbReference>
<dbReference type="InterPro" id="IPR016181">
    <property type="entry name" value="Acyl_CoA_acyltransferase"/>
</dbReference>
<evidence type="ECO:0000259" key="1">
    <source>
        <dbReference type="PROSITE" id="PS51729"/>
    </source>
</evidence>
<keyword evidence="3" id="KW-1185">Reference proteome</keyword>
<sequence length="107" mass="12025">MTAAVRDNPAKNRYEIYDGEQLAAFSAYKLTRDTIAFIHTEVDPAFGGCGLGRQLVVAELDDARRRGLAVLPFCPYVRKVIAQNAHTYLDLVRHEQRDRFGLTQITG</sequence>
<feature type="domain" description="N-acetyltransferase" evidence="1">
    <location>
        <begin position="6"/>
        <end position="93"/>
    </location>
</feature>
<gene>
    <name evidence="2" type="ORF">ACFOX0_32580</name>
</gene>
<dbReference type="PANTHER" id="PTHR31435">
    <property type="entry name" value="PROTEIN NATD1"/>
    <property type="match status" value="1"/>
</dbReference>
<dbReference type="EC" id="2.3.1.-" evidence="2"/>
<name>A0ABV8KWY6_9ACTN</name>
<keyword evidence="2" id="KW-0808">Transferase</keyword>
<dbReference type="GO" id="GO:0016746">
    <property type="term" value="F:acyltransferase activity"/>
    <property type="evidence" value="ECO:0007669"/>
    <property type="project" value="UniProtKB-KW"/>
</dbReference>
<dbReference type="InterPro" id="IPR031165">
    <property type="entry name" value="GNAT_YJDJ"/>
</dbReference>
<comment type="caution">
    <text evidence="2">The sequence shown here is derived from an EMBL/GenBank/DDBJ whole genome shotgun (WGS) entry which is preliminary data.</text>
</comment>
<dbReference type="PROSITE" id="PS51729">
    <property type="entry name" value="GNAT_YJDJ"/>
    <property type="match status" value="1"/>
</dbReference>
<organism evidence="2 3">
    <name type="scientific">Micromonospora zhanjiangensis</name>
    <dbReference type="NCBI Taxonomy" id="1522057"/>
    <lineage>
        <taxon>Bacteria</taxon>
        <taxon>Bacillati</taxon>
        <taxon>Actinomycetota</taxon>
        <taxon>Actinomycetes</taxon>
        <taxon>Micromonosporales</taxon>
        <taxon>Micromonosporaceae</taxon>
        <taxon>Micromonospora</taxon>
    </lineage>
</organism>
<dbReference type="RefSeq" id="WP_377553229.1">
    <property type="nucleotide sequence ID" value="NZ_JBHSBN010000049.1"/>
</dbReference>
<evidence type="ECO:0000313" key="2">
    <source>
        <dbReference type="EMBL" id="MFC4110637.1"/>
    </source>
</evidence>
<dbReference type="EMBL" id="JBHSBN010000049">
    <property type="protein sequence ID" value="MFC4110637.1"/>
    <property type="molecule type" value="Genomic_DNA"/>
</dbReference>
<dbReference type="Gene3D" id="3.40.630.30">
    <property type="match status" value="1"/>
</dbReference>
<reference evidence="3" key="1">
    <citation type="journal article" date="2019" name="Int. J. Syst. Evol. Microbiol.">
        <title>The Global Catalogue of Microorganisms (GCM) 10K type strain sequencing project: providing services to taxonomists for standard genome sequencing and annotation.</title>
        <authorList>
            <consortium name="The Broad Institute Genomics Platform"/>
            <consortium name="The Broad Institute Genome Sequencing Center for Infectious Disease"/>
            <person name="Wu L."/>
            <person name="Ma J."/>
        </authorList>
    </citation>
    <scope>NUCLEOTIDE SEQUENCE [LARGE SCALE GENOMIC DNA]</scope>
    <source>
        <strain evidence="3">2902at01</strain>
    </source>
</reference>
<dbReference type="Proteomes" id="UP001595868">
    <property type="component" value="Unassembled WGS sequence"/>
</dbReference>
<dbReference type="PANTHER" id="PTHR31435:SF10">
    <property type="entry name" value="BSR4717 PROTEIN"/>
    <property type="match status" value="1"/>
</dbReference>
<keyword evidence="2" id="KW-0012">Acyltransferase</keyword>